<feature type="domain" description="AB hydrolase-1" evidence="2">
    <location>
        <begin position="52"/>
        <end position="208"/>
    </location>
</feature>
<dbReference type="InterPro" id="IPR000073">
    <property type="entry name" value="AB_hydrolase_1"/>
</dbReference>
<evidence type="ECO:0000313" key="4">
    <source>
        <dbReference type="Proteomes" id="UP000037460"/>
    </source>
</evidence>
<accession>A0A0M0J8B6</accession>
<evidence type="ECO:0000313" key="3">
    <source>
        <dbReference type="EMBL" id="KOO22846.1"/>
    </source>
</evidence>
<dbReference type="EMBL" id="JWZX01003246">
    <property type="protein sequence ID" value="KOO22846.1"/>
    <property type="molecule type" value="Genomic_DNA"/>
</dbReference>
<dbReference type="SUPFAM" id="SSF53474">
    <property type="entry name" value="alpha/beta-Hydrolases"/>
    <property type="match status" value="1"/>
</dbReference>
<organism evidence="3 4">
    <name type="scientific">Chrysochromulina tobinii</name>
    <dbReference type="NCBI Taxonomy" id="1460289"/>
    <lineage>
        <taxon>Eukaryota</taxon>
        <taxon>Haptista</taxon>
        <taxon>Haptophyta</taxon>
        <taxon>Prymnesiophyceae</taxon>
        <taxon>Prymnesiales</taxon>
        <taxon>Chrysochromulinaceae</taxon>
        <taxon>Chrysochromulina</taxon>
    </lineage>
</organism>
<dbReference type="GO" id="GO:0016787">
    <property type="term" value="F:hydrolase activity"/>
    <property type="evidence" value="ECO:0007669"/>
    <property type="project" value="UniProtKB-KW"/>
</dbReference>
<dbReference type="Gene3D" id="3.40.50.1820">
    <property type="entry name" value="alpha/beta hydrolase"/>
    <property type="match status" value="1"/>
</dbReference>
<sequence length="284" mass="31515">MGNFASSTVNQMAFCPPPATYRKEDVNMWLDNDKGNRLPAFHIRKGHPLTILVSHANAEDLGIVLGFWSYMSDALQVDVFAYEYSGYGHSTGTPSEDNMYSDARAALQLLVDGFKLKPERDIVLYGKSIGTCPTSYLAGRHRFRGVMLVSGLASGSRVLFPTTKLYPLDILYFNNIGRLAASKSPHQIIHGTHDEVIPLSNGHDLHAAASKYHPLPPAWIDGATHNNLETVHSVAYMRTFRAFLKHLLATQPNSPTPKQQGWFDWIPGAKQSTPTTRVEPDPKK</sequence>
<dbReference type="Proteomes" id="UP000037460">
    <property type="component" value="Unassembled WGS sequence"/>
</dbReference>
<proteinExistence type="predicted"/>
<dbReference type="PANTHER" id="PTHR12277:SF81">
    <property type="entry name" value="PROTEIN ABHD13"/>
    <property type="match status" value="1"/>
</dbReference>
<dbReference type="PANTHER" id="PTHR12277">
    <property type="entry name" value="ALPHA/BETA HYDROLASE DOMAIN-CONTAINING PROTEIN"/>
    <property type="match status" value="1"/>
</dbReference>
<protein>
    <submittedName>
        <fullName evidence="3">Abhydrolase domain-containing protein</fullName>
    </submittedName>
</protein>
<feature type="region of interest" description="Disordered" evidence="1">
    <location>
        <begin position="252"/>
        <end position="284"/>
    </location>
</feature>
<dbReference type="InterPro" id="IPR029058">
    <property type="entry name" value="AB_hydrolase_fold"/>
</dbReference>
<gene>
    <name evidence="3" type="ORF">Ctob_004470</name>
</gene>
<reference evidence="4" key="1">
    <citation type="journal article" date="2015" name="PLoS Genet.">
        <title>Genome Sequence and Transcriptome Analyses of Chrysochromulina tobin: Metabolic Tools for Enhanced Algal Fitness in the Prominent Order Prymnesiales (Haptophyceae).</title>
        <authorList>
            <person name="Hovde B.T."/>
            <person name="Deodato C.R."/>
            <person name="Hunsperger H.M."/>
            <person name="Ryken S.A."/>
            <person name="Yost W."/>
            <person name="Jha R.K."/>
            <person name="Patterson J."/>
            <person name="Monnat R.J. Jr."/>
            <person name="Barlow S.B."/>
            <person name="Starkenburg S.R."/>
            <person name="Cattolico R.A."/>
        </authorList>
    </citation>
    <scope>NUCLEOTIDE SEQUENCE</scope>
    <source>
        <strain evidence="4">CCMP291</strain>
    </source>
</reference>
<keyword evidence="3" id="KW-0378">Hydrolase</keyword>
<name>A0A0M0J8B6_9EUKA</name>
<keyword evidence="4" id="KW-1185">Reference proteome</keyword>
<dbReference type="OrthoDB" id="446723at2759"/>
<evidence type="ECO:0000259" key="2">
    <source>
        <dbReference type="Pfam" id="PF00561"/>
    </source>
</evidence>
<evidence type="ECO:0000256" key="1">
    <source>
        <dbReference type="SAM" id="MobiDB-lite"/>
    </source>
</evidence>
<dbReference type="AlphaFoldDB" id="A0A0M0J8B6"/>
<comment type="caution">
    <text evidence="3">The sequence shown here is derived from an EMBL/GenBank/DDBJ whole genome shotgun (WGS) entry which is preliminary data.</text>
</comment>
<dbReference type="Pfam" id="PF00561">
    <property type="entry name" value="Abhydrolase_1"/>
    <property type="match status" value="1"/>
</dbReference>